<dbReference type="Proteomes" id="UP001237642">
    <property type="component" value="Unassembled WGS sequence"/>
</dbReference>
<reference evidence="1" key="1">
    <citation type="submission" date="2023-02" db="EMBL/GenBank/DDBJ databases">
        <title>Genome of toxic invasive species Heracleum sosnowskyi carries increased number of genes despite the absence of recent whole-genome duplications.</title>
        <authorList>
            <person name="Schelkunov M."/>
            <person name="Shtratnikova V."/>
            <person name="Makarenko M."/>
            <person name="Klepikova A."/>
            <person name="Omelchenko D."/>
            <person name="Novikova G."/>
            <person name="Obukhova E."/>
            <person name="Bogdanov V."/>
            <person name="Penin A."/>
            <person name="Logacheva M."/>
        </authorList>
    </citation>
    <scope>NUCLEOTIDE SEQUENCE</scope>
    <source>
        <strain evidence="1">Hsosn_3</strain>
        <tissue evidence="1">Leaf</tissue>
    </source>
</reference>
<comment type="caution">
    <text evidence="1">The sequence shown here is derived from an EMBL/GenBank/DDBJ whole genome shotgun (WGS) entry which is preliminary data.</text>
</comment>
<keyword evidence="2" id="KW-1185">Reference proteome</keyword>
<organism evidence="1 2">
    <name type="scientific">Heracleum sosnowskyi</name>
    <dbReference type="NCBI Taxonomy" id="360622"/>
    <lineage>
        <taxon>Eukaryota</taxon>
        <taxon>Viridiplantae</taxon>
        <taxon>Streptophyta</taxon>
        <taxon>Embryophyta</taxon>
        <taxon>Tracheophyta</taxon>
        <taxon>Spermatophyta</taxon>
        <taxon>Magnoliopsida</taxon>
        <taxon>eudicotyledons</taxon>
        <taxon>Gunneridae</taxon>
        <taxon>Pentapetalae</taxon>
        <taxon>asterids</taxon>
        <taxon>campanulids</taxon>
        <taxon>Apiales</taxon>
        <taxon>Apiaceae</taxon>
        <taxon>Apioideae</taxon>
        <taxon>apioid superclade</taxon>
        <taxon>Tordylieae</taxon>
        <taxon>Tordyliinae</taxon>
        <taxon>Heracleum</taxon>
    </lineage>
</organism>
<protein>
    <submittedName>
        <fullName evidence="1">Uncharacterized protein</fullName>
    </submittedName>
</protein>
<gene>
    <name evidence="1" type="ORF">POM88_009785</name>
</gene>
<proteinExistence type="predicted"/>
<dbReference type="AlphaFoldDB" id="A0AAD8J8Y8"/>
<evidence type="ECO:0000313" key="2">
    <source>
        <dbReference type="Proteomes" id="UP001237642"/>
    </source>
</evidence>
<evidence type="ECO:0000313" key="1">
    <source>
        <dbReference type="EMBL" id="KAK1399922.1"/>
    </source>
</evidence>
<reference evidence="1" key="2">
    <citation type="submission" date="2023-05" db="EMBL/GenBank/DDBJ databases">
        <authorList>
            <person name="Schelkunov M.I."/>
        </authorList>
    </citation>
    <scope>NUCLEOTIDE SEQUENCE</scope>
    <source>
        <strain evidence="1">Hsosn_3</strain>
        <tissue evidence="1">Leaf</tissue>
    </source>
</reference>
<sequence>MLIPLGRFCCMTRRDLVNWCGSDISGFVDGAWMMQHDSTCMAGIGGILVESAKYIVYILSGPSNAKSVYQSQLEAAIFLIKAMWNSPWRNAKCTIHVDNEELLVNLQKAKILRTRMDEADEHFTDMLLVLNLASVVKLPGNISGLQLPQDPASSNQNRLDSHSSSHIASEIGTLLNRLYSP</sequence>
<name>A0AAD8J8Y8_9APIA</name>
<accession>A0AAD8J8Y8</accession>
<dbReference type="EMBL" id="JAUIZM010000002">
    <property type="protein sequence ID" value="KAK1399922.1"/>
    <property type="molecule type" value="Genomic_DNA"/>
</dbReference>